<evidence type="ECO:0000256" key="9">
    <source>
        <dbReference type="ARBA" id="ARBA00023172"/>
    </source>
</evidence>
<dbReference type="EMBL" id="SSTE01009356">
    <property type="protein sequence ID" value="KAA0053525.1"/>
    <property type="molecule type" value="Genomic_DNA"/>
</dbReference>
<keyword evidence="7" id="KW-0695">RNA-directed DNA polymerase</keyword>
<dbReference type="GO" id="GO:0046872">
    <property type="term" value="F:metal ion binding"/>
    <property type="evidence" value="ECO:0007669"/>
    <property type="project" value="UniProtKB-KW"/>
</dbReference>
<evidence type="ECO:0000256" key="4">
    <source>
        <dbReference type="ARBA" id="ARBA00022801"/>
    </source>
</evidence>
<keyword evidence="8" id="KW-0548">Nucleotidyltransferase</keyword>
<dbReference type="GO" id="GO:0003964">
    <property type="term" value="F:RNA-directed DNA polymerase activity"/>
    <property type="evidence" value="ECO:0007669"/>
    <property type="project" value="UniProtKB-KW"/>
</dbReference>
<dbReference type="PANTHER" id="PTHR42648:SF11">
    <property type="entry name" value="TRANSPOSON TY4-P GAG-POL POLYPROTEIN"/>
    <property type="match status" value="1"/>
</dbReference>
<dbReference type="OrthoDB" id="6781330at2759"/>
<keyword evidence="8" id="KW-0808">Transferase</keyword>
<evidence type="ECO:0000259" key="11">
    <source>
        <dbReference type="Pfam" id="PF13976"/>
    </source>
</evidence>
<feature type="domain" description="GAG-pre-integrase" evidence="11">
    <location>
        <begin position="61"/>
        <end position="125"/>
    </location>
</feature>
<evidence type="ECO:0000256" key="5">
    <source>
        <dbReference type="ARBA" id="ARBA00022842"/>
    </source>
</evidence>
<dbReference type="Proteomes" id="UP000321393">
    <property type="component" value="Unassembled WGS sequence"/>
</dbReference>
<dbReference type="GO" id="GO:0004519">
    <property type="term" value="F:endonuclease activity"/>
    <property type="evidence" value="ECO:0007669"/>
    <property type="project" value="UniProtKB-KW"/>
</dbReference>
<dbReference type="GO" id="GO:0006310">
    <property type="term" value="P:DNA recombination"/>
    <property type="evidence" value="ECO:0007669"/>
    <property type="project" value="UniProtKB-KW"/>
</dbReference>
<keyword evidence="5" id="KW-0460">Magnesium</keyword>
<dbReference type="EMBL" id="SSTD01007152">
    <property type="protein sequence ID" value="TYK19120.1"/>
    <property type="molecule type" value="Genomic_DNA"/>
</dbReference>
<dbReference type="Pfam" id="PF13976">
    <property type="entry name" value="gag_pre-integrs"/>
    <property type="match status" value="1"/>
</dbReference>
<keyword evidence="2" id="KW-0479">Metal-binding</keyword>
<gene>
    <name evidence="13" type="ORF">E5676_scaffold522G00390</name>
    <name evidence="12" type="ORF">E6C27_scaffold190G00850</name>
</gene>
<accession>A0A5D3D6H9</accession>
<comment type="caution">
    <text evidence="13">The sequence shown here is derived from an EMBL/GenBank/DDBJ whole genome shotgun (WGS) entry which is preliminary data.</text>
</comment>
<protein>
    <submittedName>
        <fullName evidence="13">Gag-pol polyprotein</fullName>
    </submittedName>
</protein>
<dbReference type="Proteomes" id="UP000321947">
    <property type="component" value="Unassembled WGS sequence"/>
</dbReference>
<evidence type="ECO:0000256" key="6">
    <source>
        <dbReference type="ARBA" id="ARBA00022908"/>
    </source>
</evidence>
<evidence type="ECO:0000313" key="15">
    <source>
        <dbReference type="Proteomes" id="UP000321947"/>
    </source>
</evidence>
<keyword evidence="4" id="KW-0378">Hydrolase</keyword>
<proteinExistence type="predicted"/>
<keyword evidence="1" id="KW-0540">Nuclease</keyword>
<evidence type="ECO:0000313" key="13">
    <source>
        <dbReference type="EMBL" id="TYK19120.1"/>
    </source>
</evidence>
<dbReference type="AlphaFoldDB" id="A0A5D3D6H9"/>
<dbReference type="GO" id="GO:0016787">
    <property type="term" value="F:hydrolase activity"/>
    <property type="evidence" value="ECO:0007669"/>
    <property type="project" value="UniProtKB-KW"/>
</dbReference>
<dbReference type="InterPro" id="IPR025724">
    <property type="entry name" value="GAG-pre-integrase_dom"/>
</dbReference>
<organism evidence="13 15">
    <name type="scientific">Cucumis melo var. makuwa</name>
    <name type="common">Oriental melon</name>
    <dbReference type="NCBI Taxonomy" id="1194695"/>
    <lineage>
        <taxon>Eukaryota</taxon>
        <taxon>Viridiplantae</taxon>
        <taxon>Streptophyta</taxon>
        <taxon>Embryophyta</taxon>
        <taxon>Tracheophyta</taxon>
        <taxon>Spermatophyta</taxon>
        <taxon>Magnoliopsida</taxon>
        <taxon>eudicotyledons</taxon>
        <taxon>Gunneridae</taxon>
        <taxon>Pentapetalae</taxon>
        <taxon>rosids</taxon>
        <taxon>fabids</taxon>
        <taxon>Cucurbitales</taxon>
        <taxon>Cucurbitaceae</taxon>
        <taxon>Benincaseae</taxon>
        <taxon>Cucumis</taxon>
    </lineage>
</organism>
<evidence type="ECO:0000313" key="14">
    <source>
        <dbReference type="Proteomes" id="UP000321393"/>
    </source>
</evidence>
<keyword evidence="3" id="KW-0255">Endonuclease</keyword>
<evidence type="ECO:0000256" key="8">
    <source>
        <dbReference type="ARBA" id="ARBA00022932"/>
    </source>
</evidence>
<dbReference type="PANTHER" id="PTHR42648">
    <property type="entry name" value="TRANSPOSASE, PUTATIVE-RELATED"/>
    <property type="match status" value="1"/>
</dbReference>
<keyword evidence="6" id="KW-0229">DNA integration</keyword>
<evidence type="ECO:0000256" key="7">
    <source>
        <dbReference type="ARBA" id="ARBA00022918"/>
    </source>
</evidence>
<evidence type="ECO:0000313" key="12">
    <source>
        <dbReference type="EMBL" id="KAA0053525.1"/>
    </source>
</evidence>
<evidence type="ECO:0000256" key="2">
    <source>
        <dbReference type="ARBA" id="ARBA00022723"/>
    </source>
</evidence>
<evidence type="ECO:0000256" key="1">
    <source>
        <dbReference type="ARBA" id="ARBA00022722"/>
    </source>
</evidence>
<dbReference type="GO" id="GO:0015074">
    <property type="term" value="P:DNA integration"/>
    <property type="evidence" value="ECO:0007669"/>
    <property type="project" value="UniProtKB-KW"/>
</dbReference>
<keyword evidence="9" id="KW-0233">DNA recombination</keyword>
<dbReference type="GO" id="GO:0003887">
    <property type="term" value="F:DNA-directed DNA polymerase activity"/>
    <property type="evidence" value="ECO:0007669"/>
    <property type="project" value="UniProtKB-KW"/>
</dbReference>
<evidence type="ECO:0000256" key="3">
    <source>
        <dbReference type="ARBA" id="ARBA00022759"/>
    </source>
</evidence>
<keyword evidence="8" id="KW-0239">DNA-directed DNA polymerase</keyword>
<evidence type="ECO:0000256" key="10">
    <source>
        <dbReference type="SAM" id="MobiDB-lite"/>
    </source>
</evidence>
<name>A0A5D3D6H9_CUCMM</name>
<dbReference type="InterPro" id="IPR039537">
    <property type="entry name" value="Retrotran_Ty1/copia-like"/>
</dbReference>
<reference evidence="14 15" key="1">
    <citation type="submission" date="2019-08" db="EMBL/GenBank/DDBJ databases">
        <title>Draft genome sequences of two oriental melons (Cucumis melo L. var makuwa).</title>
        <authorList>
            <person name="Kwon S.-Y."/>
        </authorList>
    </citation>
    <scope>NUCLEOTIDE SEQUENCE [LARGE SCALE GENOMIC DNA]</scope>
    <source>
        <strain evidence="15">cv. Chang Bougi</strain>
        <strain evidence="14">cv. SW 3</strain>
        <tissue evidence="13">Leaf</tissue>
    </source>
</reference>
<feature type="region of interest" description="Disordered" evidence="10">
    <location>
        <begin position="257"/>
        <end position="299"/>
    </location>
</feature>
<sequence>MNAKLDEWCLEIKGKGLSENLISISQLCDQGYQVSFSKDRCNMMDSQNKVFLNGIRLSDNCYHWDAEVNLCNLSKVEEASLWHKRLGHISGTTISKVTKADAIIGLPTLTFTTLESCLECPTRKQVKSSCRSVSLPLTSHTLELLHIDLIRANASRKPGRKKYFTEFCENEGIFHEFSAPLTPNKMELLKEGTECYRKLLEVILRPGTTTASYELWTGRKPNRAYRVYNHRTKIVMESINVIIDDLGKTPKRSLDEEDGDLWDSFSHKTKNTESEPASLTEEKDYSPSHSDTNRMAILT</sequence>